<keyword evidence="2" id="KW-1185">Reference proteome</keyword>
<dbReference type="EMBL" id="KZ825834">
    <property type="protein sequence ID" value="PYH96737.1"/>
    <property type="molecule type" value="Genomic_DNA"/>
</dbReference>
<reference evidence="1 2" key="1">
    <citation type="submission" date="2018-02" db="EMBL/GenBank/DDBJ databases">
        <title>The genomes of Aspergillus section Nigri reveals drivers in fungal speciation.</title>
        <authorList>
            <consortium name="DOE Joint Genome Institute"/>
            <person name="Vesth T.C."/>
            <person name="Nybo J."/>
            <person name="Theobald S."/>
            <person name="Brandl J."/>
            <person name="Frisvad J.C."/>
            <person name="Nielsen K.F."/>
            <person name="Lyhne E.K."/>
            <person name="Kogle M.E."/>
            <person name="Kuo A."/>
            <person name="Riley R."/>
            <person name="Clum A."/>
            <person name="Nolan M."/>
            <person name="Lipzen A."/>
            <person name="Salamov A."/>
            <person name="Henrissat B."/>
            <person name="Wiebenga A."/>
            <person name="De vries R.P."/>
            <person name="Grigoriev I.V."/>
            <person name="Mortensen U.H."/>
            <person name="Andersen M.R."/>
            <person name="Baker S.E."/>
        </authorList>
    </citation>
    <scope>NUCLEOTIDE SEQUENCE [LARGE SCALE GENOMIC DNA]</scope>
    <source>
        <strain evidence="1 2">CBS 707.79</strain>
    </source>
</reference>
<protein>
    <submittedName>
        <fullName evidence="1">Uncharacterized protein</fullName>
    </submittedName>
</protein>
<dbReference type="Proteomes" id="UP000247810">
    <property type="component" value="Unassembled WGS sequence"/>
</dbReference>
<evidence type="ECO:0000313" key="2">
    <source>
        <dbReference type="Proteomes" id="UP000247810"/>
    </source>
</evidence>
<sequence>MAGHLSTQYLLSTRDLLYGTCTEYSVTGLAGSGRGSGRELLRQSPLPRTRPSAAFPPFLPFPSLPSPSLPQSKFPPSSGLLVLILLLEERPSIHLAVAPATSSIAQGVNPNAQITAIVFWPTHRLAPAGHSQRSLVLPSRFSGLLCLAHYLP</sequence>
<organism evidence="1 2">
    <name type="scientific">Aspergillus ellipticus CBS 707.79</name>
    <dbReference type="NCBI Taxonomy" id="1448320"/>
    <lineage>
        <taxon>Eukaryota</taxon>
        <taxon>Fungi</taxon>
        <taxon>Dikarya</taxon>
        <taxon>Ascomycota</taxon>
        <taxon>Pezizomycotina</taxon>
        <taxon>Eurotiomycetes</taxon>
        <taxon>Eurotiomycetidae</taxon>
        <taxon>Eurotiales</taxon>
        <taxon>Aspergillaceae</taxon>
        <taxon>Aspergillus</taxon>
        <taxon>Aspergillus subgen. Circumdati</taxon>
    </lineage>
</organism>
<dbReference type="VEuPathDB" id="FungiDB:BO71DRAFT_396867"/>
<accession>A0A319DRN7</accession>
<proteinExistence type="predicted"/>
<dbReference type="AlphaFoldDB" id="A0A319DRN7"/>
<evidence type="ECO:0000313" key="1">
    <source>
        <dbReference type="EMBL" id="PYH96737.1"/>
    </source>
</evidence>
<feature type="non-terminal residue" evidence="1">
    <location>
        <position position="152"/>
    </location>
</feature>
<gene>
    <name evidence="1" type="ORF">BO71DRAFT_396867</name>
</gene>
<name>A0A319DRN7_9EURO</name>